<dbReference type="GO" id="GO:0008641">
    <property type="term" value="F:ubiquitin-like modifier activating enzyme activity"/>
    <property type="evidence" value="ECO:0007669"/>
    <property type="project" value="InterPro"/>
</dbReference>
<dbReference type="Pfam" id="PF26398">
    <property type="entry name" value="Cap2_linker"/>
    <property type="match status" value="1"/>
</dbReference>
<comment type="caution">
    <text evidence="3">The sequence shown here is derived from an EMBL/GenBank/DDBJ whole genome shotgun (WGS) entry which is preliminary data.</text>
</comment>
<dbReference type="PANTHER" id="PTHR43267:SF1">
    <property type="entry name" value="TRNA THREONYLCARBAMOYLADENOSINE DEHYDRATASE"/>
    <property type="match status" value="1"/>
</dbReference>
<dbReference type="GO" id="GO:0061503">
    <property type="term" value="F:tRNA threonylcarbamoyladenosine dehydratase"/>
    <property type="evidence" value="ECO:0007669"/>
    <property type="project" value="TreeGrafter"/>
</dbReference>
<evidence type="ECO:0000259" key="2">
    <source>
        <dbReference type="Pfam" id="PF26398"/>
    </source>
</evidence>
<dbReference type="GO" id="GO:0061504">
    <property type="term" value="P:cyclic threonylcarbamoyladenosine biosynthetic process"/>
    <property type="evidence" value="ECO:0007669"/>
    <property type="project" value="TreeGrafter"/>
</dbReference>
<feature type="domain" description="Cap2 central linker" evidence="2">
    <location>
        <begin position="144"/>
        <end position="355"/>
    </location>
</feature>
<evidence type="ECO:0000313" key="4">
    <source>
        <dbReference type="Proteomes" id="UP000306509"/>
    </source>
</evidence>
<dbReference type="GO" id="GO:0061605">
    <property type="term" value="F:molybdopterin-synthase adenylyltransferase activity"/>
    <property type="evidence" value="ECO:0007669"/>
    <property type="project" value="UniProtKB-EC"/>
</dbReference>
<organism evidence="3 4">
    <name type="scientific">Robinsoniella peoriensis</name>
    <dbReference type="NCBI Taxonomy" id="180332"/>
    <lineage>
        <taxon>Bacteria</taxon>
        <taxon>Bacillati</taxon>
        <taxon>Bacillota</taxon>
        <taxon>Clostridia</taxon>
        <taxon>Lachnospirales</taxon>
        <taxon>Lachnospiraceae</taxon>
        <taxon>Robinsoniella</taxon>
    </lineage>
</organism>
<dbReference type="EMBL" id="QGQD01000115">
    <property type="protein sequence ID" value="TLC97631.1"/>
    <property type="molecule type" value="Genomic_DNA"/>
</dbReference>
<feature type="domain" description="THIF-type NAD/FAD binding fold" evidence="1">
    <location>
        <begin position="369"/>
        <end position="473"/>
    </location>
</feature>
<accession>A0A4U8PZ16</accession>
<sequence>MESKEILDKLNQARRALDSLSQVEIMDEWQFDNELDVWYLHLSIVIEGETPYFPQKSQWFFVVGSEYPEGKIKVYPDVQNSITVTLYHQANNSKIERNGLWRKGALCLEVNTIPNFQLEPCSVDERLLYHAKRAICWLELAAKGKLVTESEPFELPEFSMSNILEMQFVFSEDVVTFMQWESAECQYGIAELDVYKSKPFVYYVKVFKSLNNNIQHYTEWGKYLSKTTISPPIIAPWILMNQIPVVNEWQAPETFGELLVACEKQHINIMCILQNIVSKIRDGKRHLLLIGFPVPRIFGGDPEIISWKALYLPTVSYGKRTAKGFRNNQQGWWMRDKCEAFTKNAKLDWIVSENWNQHEISQRGKMSDLLLRKRILLIGAGCIGASIAEIFVRAGVYNITIADSDIFEVGNLSRHILNLNNIGEFKELSVCNYVNSLNPHANVKVINDTLSNDDAFKTNIDLDRYDVIVDCTGENNVLDILQSTNFKRTHIIASVSVGLGAKRLYVTLMYGNTFKFNAFYDLISPYLQAEKVLYDDYDLPRNGIGCWHPTFPGRSDDIWIAAATSVKVIENYIITKSQKTLSLIYEQKESDGIFESYEVVEKREDG</sequence>
<dbReference type="InterPro" id="IPR035985">
    <property type="entry name" value="Ubiquitin-activating_enz"/>
</dbReference>
<dbReference type="RefSeq" id="WP_070043057.1">
    <property type="nucleotide sequence ID" value="NZ_CABMJZ010000139.1"/>
</dbReference>
<gene>
    <name evidence="3" type="primary">moeB</name>
    <name evidence="3" type="ORF">DSM106044_05585</name>
</gene>
<reference evidence="3 4" key="1">
    <citation type="journal article" date="2019" name="Anaerobe">
        <title>Detection of Robinsoniella peoriensis in multiple bone samples of a trauma patient.</title>
        <authorList>
            <person name="Schrottner P."/>
            <person name="Hartwich K."/>
            <person name="Bunk B."/>
            <person name="Schober I."/>
            <person name="Helbig S."/>
            <person name="Rudolph W.W."/>
            <person name="Gunzer F."/>
        </authorList>
    </citation>
    <scope>NUCLEOTIDE SEQUENCE [LARGE SCALE GENOMIC DNA]</scope>
    <source>
        <strain evidence="3 4">DSM 106044</strain>
    </source>
</reference>
<proteinExistence type="predicted"/>
<dbReference type="InterPro" id="IPR045886">
    <property type="entry name" value="ThiF/MoeB/HesA"/>
</dbReference>
<dbReference type="PANTHER" id="PTHR43267">
    <property type="entry name" value="TRNA THREONYLCARBAMOYLADENOSINE DEHYDRATASE"/>
    <property type="match status" value="1"/>
</dbReference>
<keyword evidence="4" id="KW-1185">Reference proteome</keyword>
<dbReference type="Pfam" id="PF00899">
    <property type="entry name" value="ThiF"/>
    <property type="match status" value="1"/>
</dbReference>
<keyword evidence="3" id="KW-0548">Nucleotidyltransferase</keyword>
<evidence type="ECO:0000259" key="1">
    <source>
        <dbReference type="Pfam" id="PF00899"/>
    </source>
</evidence>
<dbReference type="OrthoDB" id="4088010at2"/>
<keyword evidence="3" id="KW-0808">Transferase</keyword>
<dbReference type="InterPro" id="IPR000594">
    <property type="entry name" value="ThiF_NAD_FAD-bd"/>
</dbReference>
<dbReference type="SUPFAM" id="SSF69572">
    <property type="entry name" value="Activating enzymes of the ubiquitin-like proteins"/>
    <property type="match status" value="1"/>
</dbReference>
<dbReference type="EC" id="2.7.7.80" evidence="3"/>
<dbReference type="AlphaFoldDB" id="A0A4U8PZ16"/>
<dbReference type="Gene3D" id="3.40.50.720">
    <property type="entry name" value="NAD(P)-binding Rossmann-like Domain"/>
    <property type="match status" value="1"/>
</dbReference>
<dbReference type="InterPro" id="IPR058964">
    <property type="entry name" value="Cap2_linker"/>
</dbReference>
<dbReference type="Proteomes" id="UP000306509">
    <property type="component" value="Unassembled WGS sequence"/>
</dbReference>
<protein>
    <submittedName>
        <fullName evidence="3">Molybdopterin-synthase adenylyltransferase</fullName>
        <ecNumber evidence="3">2.7.7.80</ecNumber>
    </submittedName>
</protein>
<name>A0A4U8PZ16_9FIRM</name>
<evidence type="ECO:0000313" key="3">
    <source>
        <dbReference type="EMBL" id="TLC97631.1"/>
    </source>
</evidence>